<evidence type="ECO:0000313" key="2">
    <source>
        <dbReference type="Proteomes" id="UP001060170"/>
    </source>
</evidence>
<dbReference type="Proteomes" id="UP001060170">
    <property type="component" value="Chromosome 3"/>
</dbReference>
<keyword evidence="2" id="KW-1185">Reference proteome</keyword>
<organism evidence="1 2">
    <name type="scientific">Puccinia striiformis f. sp. tritici</name>
    <dbReference type="NCBI Taxonomy" id="168172"/>
    <lineage>
        <taxon>Eukaryota</taxon>
        <taxon>Fungi</taxon>
        <taxon>Dikarya</taxon>
        <taxon>Basidiomycota</taxon>
        <taxon>Pucciniomycotina</taxon>
        <taxon>Pucciniomycetes</taxon>
        <taxon>Pucciniales</taxon>
        <taxon>Pucciniaceae</taxon>
        <taxon>Puccinia</taxon>
    </lineage>
</organism>
<dbReference type="EMBL" id="CM045867">
    <property type="protein sequence ID" value="KAI7958696.1"/>
    <property type="molecule type" value="Genomic_DNA"/>
</dbReference>
<reference evidence="2" key="1">
    <citation type="journal article" date="2018" name="BMC Genomics">
        <title>Genomic insights into host adaptation between the wheat stripe rust pathogen (Puccinia striiformis f. sp. tritici) and the barley stripe rust pathogen (Puccinia striiformis f. sp. hordei).</title>
        <authorList>
            <person name="Xia C."/>
            <person name="Wang M."/>
            <person name="Yin C."/>
            <person name="Cornejo O.E."/>
            <person name="Hulbert S.H."/>
            <person name="Chen X."/>
        </authorList>
    </citation>
    <scope>NUCLEOTIDE SEQUENCE [LARGE SCALE GENOMIC DNA]</scope>
    <source>
        <strain evidence="2">93-210</strain>
    </source>
</reference>
<comment type="caution">
    <text evidence="1">The sequence shown here is derived from an EMBL/GenBank/DDBJ whole genome shotgun (WGS) entry which is preliminary data.</text>
</comment>
<reference evidence="2" key="2">
    <citation type="journal article" date="2018" name="Mol. Plant Microbe Interact.">
        <title>Genome sequence resources for the wheat stripe rust pathogen (Puccinia striiformis f. sp. tritici) and the barley stripe rust pathogen (Puccinia striiformis f. sp. hordei).</title>
        <authorList>
            <person name="Xia C."/>
            <person name="Wang M."/>
            <person name="Yin C."/>
            <person name="Cornejo O.E."/>
            <person name="Hulbert S.H."/>
            <person name="Chen X."/>
        </authorList>
    </citation>
    <scope>NUCLEOTIDE SEQUENCE [LARGE SCALE GENOMIC DNA]</scope>
    <source>
        <strain evidence="2">93-210</strain>
    </source>
</reference>
<reference evidence="1 2" key="3">
    <citation type="journal article" date="2022" name="Microbiol. Spectr.">
        <title>Folding features and dynamics of 3D genome architecture in plant fungal pathogens.</title>
        <authorList>
            <person name="Xia C."/>
        </authorList>
    </citation>
    <scope>NUCLEOTIDE SEQUENCE [LARGE SCALE GENOMIC DNA]</scope>
    <source>
        <strain evidence="1 2">93-210</strain>
    </source>
</reference>
<protein>
    <submittedName>
        <fullName evidence="1">Uncharacterized protein</fullName>
    </submittedName>
</protein>
<sequence>MCCGPRVPPGEYRHHDSRYGSPRADCCFIGFSRSLIVLLELQPSPSRHKGARELERCASLFDVMAGGLTRNRLQNLLSLKGIRDLVFLYVVWKYFISSYRHLRARGVRKTINETYIQLATFGFKCALRVPSIHRKVTSQLDDASADMEKKLAPKGPGIVRWLELPQEGKSSEWLTDELQSLSELPSSNWQSGKVSGTVYHGGEELEQVISSAMNKYIISNPLHPDVFPGVRKMEAEVVKMVLELFNAPSEAGGTVTSGGTESILMACKSYRDWARDVKGITEPEMIAPNSIHAAFPKAAHYFGIKIHYIPVDVKTRRVDIARVKRAINANTVMLCGSAPNYPDGAIDDITALGKLAKRYNLGLHVDCCLGSFLVPFVEKCGFEMVPFDFRVEGVTSISCDTHKYGFAPKGNSVIMYRTTKWREYQYMVLPTWPGGVFASPSIAGSRPGSIIAGTWAALMYMGKDGYLESCRSIVGAAKKLEKAIREEIPELEVLGKPLVSVVAFKDKKGMGVNIYQLGDYLGSKGWHLVALQFPPALHIACTKPTTTAIDTLIQDLKEGVATVKGDKDGGKGDMVTLYGLGSSSAVGPGLVGDLAKRYLDTLYSA</sequence>
<evidence type="ECO:0000313" key="1">
    <source>
        <dbReference type="EMBL" id="KAI7958696.1"/>
    </source>
</evidence>
<accession>A0ACC0ES36</accession>
<name>A0ACC0ES36_9BASI</name>
<proteinExistence type="predicted"/>
<gene>
    <name evidence="1" type="ORF">MJO28_002487</name>
</gene>